<dbReference type="Proteomes" id="UP000198815">
    <property type="component" value="Unassembled WGS sequence"/>
</dbReference>
<evidence type="ECO:0000313" key="3">
    <source>
        <dbReference type="EMBL" id="SER92942.1"/>
    </source>
</evidence>
<name>A0A1H9T6U1_9ACTN</name>
<keyword evidence="2" id="KW-1133">Transmembrane helix</keyword>
<dbReference type="AlphaFoldDB" id="A0A1H9T6U1"/>
<evidence type="ECO:0000256" key="1">
    <source>
        <dbReference type="SAM" id="MobiDB-lite"/>
    </source>
</evidence>
<evidence type="ECO:0000313" key="4">
    <source>
        <dbReference type="Proteomes" id="UP000198815"/>
    </source>
</evidence>
<keyword evidence="2" id="KW-0472">Membrane</keyword>
<keyword evidence="2" id="KW-0812">Transmembrane</keyword>
<feature type="transmembrane region" description="Helical" evidence="2">
    <location>
        <begin position="63"/>
        <end position="86"/>
    </location>
</feature>
<organism evidence="3 4">
    <name type="scientific">Propionibacterium cyclohexanicum</name>
    <dbReference type="NCBI Taxonomy" id="64702"/>
    <lineage>
        <taxon>Bacteria</taxon>
        <taxon>Bacillati</taxon>
        <taxon>Actinomycetota</taxon>
        <taxon>Actinomycetes</taxon>
        <taxon>Propionibacteriales</taxon>
        <taxon>Propionibacteriaceae</taxon>
        <taxon>Propionibacterium</taxon>
    </lineage>
</organism>
<gene>
    <name evidence="3" type="ORF">SAMN05443377_11937</name>
</gene>
<dbReference type="EMBL" id="FOGZ01000019">
    <property type="protein sequence ID" value="SER92942.1"/>
    <property type="molecule type" value="Genomic_DNA"/>
</dbReference>
<feature type="compositionally biased region" description="Low complexity" evidence="1">
    <location>
        <begin position="98"/>
        <end position="119"/>
    </location>
</feature>
<feature type="transmembrane region" description="Helical" evidence="2">
    <location>
        <begin position="28"/>
        <end position="51"/>
    </location>
</feature>
<proteinExistence type="predicted"/>
<keyword evidence="4" id="KW-1185">Reference proteome</keyword>
<sequence>MTTHQAGIARTGSSYGAPPPESAARPSVLVIVLVTLVLGPLGAVPAAAMASRARRRGLSVLRYWITFLVVWAVQLVALVLVLLSWLGGGFAGIGTPAPSSVSPATGATTAPGPSFAGPASSPPGSPSAPSSPSATPSSPSATPSTTAAASFPANTTSCGSNVAVNSMTSCQFASNVAAAYRAAGSPPSTTLDVTSPVTGRSYAMSCTAASSGLVTCSGGNGAVVHLR</sequence>
<feature type="region of interest" description="Disordered" evidence="1">
    <location>
        <begin position="1"/>
        <end position="20"/>
    </location>
</feature>
<feature type="region of interest" description="Disordered" evidence="1">
    <location>
        <begin position="98"/>
        <end position="149"/>
    </location>
</feature>
<feature type="compositionally biased region" description="Low complexity" evidence="1">
    <location>
        <begin position="127"/>
        <end position="149"/>
    </location>
</feature>
<dbReference type="OrthoDB" id="4412616at2"/>
<reference evidence="3 4" key="1">
    <citation type="submission" date="2016-10" db="EMBL/GenBank/DDBJ databases">
        <authorList>
            <person name="de Groot N.N."/>
        </authorList>
    </citation>
    <scope>NUCLEOTIDE SEQUENCE [LARGE SCALE GENOMIC DNA]</scope>
    <source>
        <strain evidence="3 4">DSM 16859</strain>
    </source>
</reference>
<dbReference type="STRING" id="64702.SAMN05443377_11937"/>
<evidence type="ECO:0000256" key="2">
    <source>
        <dbReference type="SAM" id="Phobius"/>
    </source>
</evidence>
<accession>A0A1H9T6U1</accession>
<protein>
    <submittedName>
        <fullName evidence="3">Uncharacterized protein</fullName>
    </submittedName>
</protein>